<dbReference type="EMBL" id="JN885995">
    <property type="protein sequence ID" value="AEX62394.1"/>
    <property type="molecule type" value="Genomic_DNA"/>
</dbReference>
<reference evidence="1" key="1">
    <citation type="submission" date="2011-10" db="EMBL/GenBank/DDBJ databases">
        <title>Provirophages and transpovirons: unique mobilome of giant viruses.</title>
        <authorList>
            <person name="Desnues C."/>
            <person name="LaScola B."/>
            <person name="Yutin N."/>
            <person name="Fournous G."/>
            <person name="Koonin E."/>
            <person name="Raoult D."/>
        </authorList>
    </citation>
    <scope>NUCLEOTIDE SEQUENCE</scope>
    <source>
        <strain evidence="1">Mv13-mv</strain>
    </source>
</reference>
<accession>H2EDC1</accession>
<sequence length="78" mass="9359">MTLENIEKSMYNGILNRLESIEIKIQIRPRYRTIIIYTTQDNKIWNNPEEYIDVIVKHFIIGIDNTVKLLEDHSRVKN</sequence>
<evidence type="ECO:0000313" key="1">
    <source>
        <dbReference type="EMBL" id="AEX62394.1"/>
    </source>
</evidence>
<gene>
    <name evidence="1" type="ORF">mv_L189</name>
</gene>
<name>H2EDC1_9VIRU</name>
<protein>
    <submittedName>
        <fullName evidence="1">Uncharacterized protein</fullName>
    </submittedName>
</protein>
<organism evidence="1">
    <name type="scientific">Moumouvirus sp. 'Monve'</name>
    <dbReference type="NCBI Taxonomy" id="1128131"/>
    <lineage>
        <taxon>Viruses</taxon>
        <taxon>Varidnaviria</taxon>
        <taxon>Bamfordvirae</taxon>
        <taxon>Nucleocytoviricota</taxon>
        <taxon>Megaviricetes</taxon>
        <taxon>Imitervirales</taxon>
        <taxon>Mimiviridae</taxon>
        <taxon>Megamimivirinae</taxon>
        <taxon>Moumouvirus</taxon>
    </lineage>
</organism>
<proteinExistence type="predicted"/>